<reference evidence="1 2" key="1">
    <citation type="submission" date="2019-07" db="EMBL/GenBank/DDBJ databases">
        <authorList>
            <person name="Huq M.A."/>
        </authorList>
    </citation>
    <scope>NUCLEOTIDE SEQUENCE [LARGE SCALE GENOMIC DNA]</scope>
    <source>
        <strain evidence="1 2">MAH-3</strain>
    </source>
</reference>
<name>A0A556MNK5_9FLAO</name>
<keyword evidence="2" id="KW-1185">Reference proteome</keyword>
<accession>A0A556MNK5</accession>
<sequence>MKKNIDLIHEVVHKMPQLVALPVHHTQETQNGELGIRALPKLKADLYQTDKFLFRRPNHKKIV</sequence>
<comment type="caution">
    <text evidence="1">The sequence shown here is derived from an EMBL/GenBank/DDBJ whole genome shotgun (WGS) entry which is preliminary data.</text>
</comment>
<dbReference type="AlphaFoldDB" id="A0A556MNK5"/>
<evidence type="ECO:0000313" key="2">
    <source>
        <dbReference type="Proteomes" id="UP000316008"/>
    </source>
</evidence>
<dbReference type="RefSeq" id="WP_144334101.1">
    <property type="nucleotide sequence ID" value="NZ_VLPL01000008.1"/>
</dbReference>
<gene>
    <name evidence="1" type="ORF">FO442_15370</name>
</gene>
<protein>
    <submittedName>
        <fullName evidence="1">Uncharacterized protein</fullName>
    </submittedName>
</protein>
<organism evidence="1 2">
    <name type="scientific">Fluviicola chungangensis</name>
    <dbReference type="NCBI Taxonomy" id="2597671"/>
    <lineage>
        <taxon>Bacteria</taxon>
        <taxon>Pseudomonadati</taxon>
        <taxon>Bacteroidota</taxon>
        <taxon>Flavobacteriia</taxon>
        <taxon>Flavobacteriales</taxon>
        <taxon>Crocinitomicaceae</taxon>
        <taxon>Fluviicola</taxon>
    </lineage>
</organism>
<dbReference type="Proteomes" id="UP000316008">
    <property type="component" value="Unassembled WGS sequence"/>
</dbReference>
<evidence type="ECO:0000313" key="1">
    <source>
        <dbReference type="EMBL" id="TSJ41289.1"/>
    </source>
</evidence>
<proteinExistence type="predicted"/>
<dbReference type="EMBL" id="VLPL01000008">
    <property type="protein sequence ID" value="TSJ41289.1"/>
    <property type="molecule type" value="Genomic_DNA"/>
</dbReference>